<dbReference type="OrthoDB" id="4529062at2"/>
<evidence type="ECO:0000256" key="7">
    <source>
        <dbReference type="SAM" id="Phobius"/>
    </source>
</evidence>
<dbReference type="AlphaFoldDB" id="A0A1I1ZVK6"/>
<evidence type="ECO:0000256" key="1">
    <source>
        <dbReference type="ARBA" id="ARBA00004651"/>
    </source>
</evidence>
<name>A0A1I1ZVK6_9BACI</name>
<dbReference type="PANTHER" id="PTHR32322:SF18">
    <property type="entry name" value="S-ADENOSYLMETHIONINE_S-ADENOSYLHOMOCYSTEINE TRANSPORTER"/>
    <property type="match status" value="1"/>
</dbReference>
<evidence type="ECO:0000256" key="2">
    <source>
        <dbReference type="ARBA" id="ARBA00007362"/>
    </source>
</evidence>
<evidence type="ECO:0000256" key="6">
    <source>
        <dbReference type="ARBA" id="ARBA00023136"/>
    </source>
</evidence>
<dbReference type="InterPro" id="IPR000620">
    <property type="entry name" value="EamA_dom"/>
</dbReference>
<dbReference type="InterPro" id="IPR037185">
    <property type="entry name" value="EmrE-like"/>
</dbReference>
<gene>
    <name evidence="9" type="ORF">SAMN05192532_101470</name>
</gene>
<comment type="subcellular location">
    <subcellularLocation>
        <location evidence="1">Cell membrane</location>
        <topology evidence="1">Multi-pass membrane protein</topology>
    </subcellularLocation>
</comment>
<accession>A0A1I1ZVK6</accession>
<feature type="transmembrane region" description="Helical" evidence="7">
    <location>
        <begin position="276"/>
        <end position="296"/>
    </location>
</feature>
<evidence type="ECO:0000313" key="9">
    <source>
        <dbReference type="EMBL" id="SFE35675.1"/>
    </source>
</evidence>
<dbReference type="Pfam" id="PF00892">
    <property type="entry name" value="EamA"/>
    <property type="match status" value="2"/>
</dbReference>
<reference evidence="9 10" key="1">
    <citation type="submission" date="2016-10" db="EMBL/GenBank/DDBJ databases">
        <authorList>
            <person name="de Groot N.N."/>
        </authorList>
    </citation>
    <scope>NUCLEOTIDE SEQUENCE [LARGE SCALE GENOMIC DNA]</scope>
    <source>
        <strain evidence="9 10">DSM 23995</strain>
    </source>
</reference>
<evidence type="ECO:0000256" key="3">
    <source>
        <dbReference type="ARBA" id="ARBA00022475"/>
    </source>
</evidence>
<keyword evidence="4 7" id="KW-0812">Transmembrane</keyword>
<organism evidence="9 10">
    <name type="scientific">Alteribacillus iranensis</name>
    <dbReference type="NCBI Taxonomy" id="930128"/>
    <lineage>
        <taxon>Bacteria</taxon>
        <taxon>Bacillati</taxon>
        <taxon>Bacillota</taxon>
        <taxon>Bacilli</taxon>
        <taxon>Bacillales</taxon>
        <taxon>Bacillaceae</taxon>
        <taxon>Alteribacillus</taxon>
    </lineage>
</organism>
<evidence type="ECO:0000259" key="8">
    <source>
        <dbReference type="Pfam" id="PF00892"/>
    </source>
</evidence>
<evidence type="ECO:0000256" key="4">
    <source>
        <dbReference type="ARBA" id="ARBA00022692"/>
    </source>
</evidence>
<dbReference type="InterPro" id="IPR050638">
    <property type="entry name" value="AA-Vitamin_Transporters"/>
</dbReference>
<dbReference type="GO" id="GO:0005886">
    <property type="term" value="C:plasma membrane"/>
    <property type="evidence" value="ECO:0007669"/>
    <property type="project" value="UniProtKB-SubCell"/>
</dbReference>
<dbReference type="RefSeq" id="WP_091656821.1">
    <property type="nucleotide sequence ID" value="NZ_FONT01000001.1"/>
</dbReference>
<feature type="transmembrane region" description="Helical" evidence="7">
    <location>
        <begin position="216"/>
        <end position="239"/>
    </location>
</feature>
<proteinExistence type="inferred from homology"/>
<keyword evidence="10" id="KW-1185">Reference proteome</keyword>
<feature type="transmembrane region" description="Helical" evidence="7">
    <location>
        <begin position="126"/>
        <end position="144"/>
    </location>
</feature>
<sequence length="308" mass="33531">MINRDSVWLNYFFVVAVMILWGLNVVALKVLVDHMPPASMQALRVLAAGLVIVVIITWNREWKKLKATEWKYMLIAAGLGVTAHHLLLAYGLTLTSAVNTSLILALVPLTTSILAVLFLGDRLTKWRLFGVLLGFIGVFFINAAGTGSSIGALSIGDIIVFLAMFVQAASFIYIKKATNTVQPRLLTGCMFIAGALGIGMYSVWAEPGGFLRVFEAPLYVWLVFLGSSVFATALGHQLFNRSIQKIGAGETAVFNNLVPFFGLISSAVLLNENVGAAQWIGFIIIVIGVLLGTGYVEQKWFHHRKIAS</sequence>
<feature type="transmembrane region" description="Helical" evidence="7">
    <location>
        <begin position="70"/>
        <end position="92"/>
    </location>
</feature>
<feature type="transmembrane region" description="Helical" evidence="7">
    <location>
        <begin position="251"/>
        <end position="270"/>
    </location>
</feature>
<dbReference type="EMBL" id="FONT01000001">
    <property type="protein sequence ID" value="SFE35675.1"/>
    <property type="molecule type" value="Genomic_DNA"/>
</dbReference>
<feature type="transmembrane region" description="Helical" evidence="7">
    <location>
        <begin position="7"/>
        <end position="32"/>
    </location>
</feature>
<keyword evidence="5 7" id="KW-1133">Transmembrane helix</keyword>
<dbReference type="SUPFAM" id="SSF103481">
    <property type="entry name" value="Multidrug resistance efflux transporter EmrE"/>
    <property type="match status" value="2"/>
</dbReference>
<feature type="domain" description="EamA" evidence="8">
    <location>
        <begin position="155"/>
        <end position="291"/>
    </location>
</feature>
<dbReference type="Proteomes" id="UP000199516">
    <property type="component" value="Unassembled WGS sequence"/>
</dbReference>
<feature type="transmembrane region" description="Helical" evidence="7">
    <location>
        <begin position="150"/>
        <end position="173"/>
    </location>
</feature>
<feature type="domain" description="EamA" evidence="8">
    <location>
        <begin position="11"/>
        <end position="142"/>
    </location>
</feature>
<feature type="transmembrane region" description="Helical" evidence="7">
    <location>
        <begin position="98"/>
        <end position="119"/>
    </location>
</feature>
<keyword evidence="3" id="KW-1003">Cell membrane</keyword>
<dbReference type="STRING" id="930128.SAMN05192532_101470"/>
<evidence type="ECO:0000256" key="5">
    <source>
        <dbReference type="ARBA" id="ARBA00022989"/>
    </source>
</evidence>
<protein>
    <submittedName>
        <fullName evidence="9">EamA domain-containing membrane protein RarD</fullName>
    </submittedName>
</protein>
<comment type="similarity">
    <text evidence="2">Belongs to the EamA transporter family.</text>
</comment>
<evidence type="ECO:0000313" key="10">
    <source>
        <dbReference type="Proteomes" id="UP000199516"/>
    </source>
</evidence>
<dbReference type="PANTHER" id="PTHR32322">
    <property type="entry name" value="INNER MEMBRANE TRANSPORTER"/>
    <property type="match status" value="1"/>
</dbReference>
<feature type="transmembrane region" description="Helical" evidence="7">
    <location>
        <begin position="38"/>
        <end position="58"/>
    </location>
</feature>
<feature type="transmembrane region" description="Helical" evidence="7">
    <location>
        <begin position="185"/>
        <end position="204"/>
    </location>
</feature>
<keyword evidence="6 7" id="KW-0472">Membrane</keyword>